<dbReference type="OrthoDB" id="9780884at2"/>
<dbReference type="SUPFAM" id="SSF56300">
    <property type="entry name" value="Metallo-dependent phosphatases"/>
    <property type="match status" value="1"/>
</dbReference>
<dbReference type="Pfam" id="PF00149">
    <property type="entry name" value="Metallophos"/>
    <property type="match status" value="1"/>
</dbReference>
<dbReference type="EMBL" id="JJRY01000025">
    <property type="protein sequence ID" value="KEF36544.1"/>
    <property type="molecule type" value="Genomic_DNA"/>
</dbReference>
<evidence type="ECO:0000313" key="8">
    <source>
        <dbReference type="Proteomes" id="UP000027936"/>
    </source>
</evidence>
<keyword evidence="3 7" id="KW-0378">Hydrolase</keyword>
<dbReference type="GO" id="GO:0016020">
    <property type="term" value="C:membrane"/>
    <property type="evidence" value="ECO:0007669"/>
    <property type="project" value="GOC"/>
</dbReference>
<dbReference type="RefSeq" id="WP_035198082.1">
    <property type="nucleotide sequence ID" value="NZ_JJRY01000025.1"/>
</dbReference>
<keyword evidence="5" id="KW-0812">Transmembrane</keyword>
<dbReference type="GO" id="GO:0008758">
    <property type="term" value="F:UDP-2,3-diacylglucosamine hydrolase activity"/>
    <property type="evidence" value="ECO:0007669"/>
    <property type="project" value="TreeGrafter"/>
</dbReference>
<evidence type="ECO:0000313" key="7">
    <source>
        <dbReference type="EMBL" id="KEF36544.1"/>
    </source>
</evidence>
<proteinExistence type="inferred from homology"/>
<dbReference type="InterPro" id="IPR004843">
    <property type="entry name" value="Calcineurin-like_PHP"/>
</dbReference>
<evidence type="ECO:0000256" key="3">
    <source>
        <dbReference type="ARBA" id="ARBA00022801"/>
    </source>
</evidence>
<keyword evidence="5" id="KW-0472">Membrane</keyword>
<evidence type="ECO:0000256" key="5">
    <source>
        <dbReference type="SAM" id="Phobius"/>
    </source>
</evidence>
<dbReference type="PATRIC" id="fig|1348973.3.peg.4119"/>
<dbReference type="InterPro" id="IPR051158">
    <property type="entry name" value="Metallophosphoesterase_sf"/>
</dbReference>
<evidence type="ECO:0000256" key="4">
    <source>
        <dbReference type="ARBA" id="ARBA00061089"/>
    </source>
</evidence>
<dbReference type="PANTHER" id="PTHR31302">
    <property type="entry name" value="TRANSMEMBRANE PROTEIN WITH METALLOPHOSPHOESTERASE DOMAIN-RELATED"/>
    <property type="match status" value="1"/>
</dbReference>
<dbReference type="PANTHER" id="PTHR31302:SF25">
    <property type="entry name" value="PHOSPHOESTERASE"/>
    <property type="match status" value="1"/>
</dbReference>
<evidence type="ECO:0000259" key="6">
    <source>
        <dbReference type="Pfam" id="PF00149"/>
    </source>
</evidence>
<protein>
    <submittedName>
        <fullName evidence="7">Putative phosphohydrolase</fullName>
    </submittedName>
</protein>
<dbReference type="Proteomes" id="UP000027936">
    <property type="component" value="Unassembled WGS sequence"/>
</dbReference>
<dbReference type="Gene3D" id="3.60.21.10">
    <property type="match status" value="1"/>
</dbReference>
<dbReference type="FunFam" id="3.60.21.10:FF:000028">
    <property type="entry name" value="Putative metallophosphoesterase"/>
    <property type="match status" value="1"/>
</dbReference>
<comment type="caution">
    <text evidence="7">The sequence shown here is derived from an EMBL/GenBank/DDBJ whole genome shotgun (WGS) entry which is preliminary data.</text>
</comment>
<accession>A0A072NFT1</accession>
<comment type="similarity">
    <text evidence="4">Belongs to the metallophosphoesterase superfamily.</text>
</comment>
<keyword evidence="2" id="KW-0479">Metal-binding</keyword>
<dbReference type="GO" id="GO:0009245">
    <property type="term" value="P:lipid A biosynthetic process"/>
    <property type="evidence" value="ECO:0007669"/>
    <property type="project" value="TreeGrafter"/>
</dbReference>
<evidence type="ECO:0000256" key="2">
    <source>
        <dbReference type="ARBA" id="ARBA00022723"/>
    </source>
</evidence>
<dbReference type="AlphaFoldDB" id="A0A072NFT1"/>
<sequence>MKIEDAKMTRRSFIKQIYKLSLGTIFLSSMGFGYARYIEPRQLKITRHPLQSVKIPISFDGTRIVLFSDTHIGFNYTADQFSKLVNLINEKAPDIIFFTGDLLDAPNKYKEIGKVTQLLKDLRAPLGKFSIYGNHDHGGYGSEIIKMIMKEADFELLVNENKKLYNKMNDYIYISGLDDGMLGKPDPVKALQKIESNVYSIFLAHQPDLVKSIGNLPADLQLSGHSHGGQVQLPFFGPIFTPYGATTYYEGFYQVGSTQLYVNRGIGTTRVPFRFFSPPELTIFTLRSLKGRSE</sequence>
<dbReference type="GO" id="GO:0046872">
    <property type="term" value="F:metal ion binding"/>
    <property type="evidence" value="ECO:0007669"/>
    <property type="project" value="UniProtKB-KW"/>
</dbReference>
<dbReference type="InterPro" id="IPR029052">
    <property type="entry name" value="Metallo-depent_PP-like"/>
</dbReference>
<feature type="transmembrane region" description="Helical" evidence="5">
    <location>
        <begin position="20"/>
        <end position="38"/>
    </location>
</feature>
<organism evidence="7 8">
    <name type="scientific">Schinkia azotoformans MEV2011</name>
    <dbReference type="NCBI Taxonomy" id="1348973"/>
    <lineage>
        <taxon>Bacteria</taxon>
        <taxon>Bacillati</taxon>
        <taxon>Bacillota</taxon>
        <taxon>Bacilli</taxon>
        <taxon>Bacillales</taxon>
        <taxon>Bacillaceae</taxon>
        <taxon>Calidifontibacillus/Schinkia group</taxon>
        <taxon>Schinkia</taxon>
    </lineage>
</organism>
<evidence type="ECO:0000256" key="1">
    <source>
        <dbReference type="ARBA" id="ARBA00001968"/>
    </source>
</evidence>
<reference evidence="7 8" key="1">
    <citation type="submission" date="2014-04" db="EMBL/GenBank/DDBJ databases">
        <title>Draft genome sequence of Bacillus azotoformans MEV2011, a (co-) denitrifying strain unable to grow in the presence of oxygen.</title>
        <authorList>
            <person name="Nielsen M."/>
            <person name="Schreiber L."/>
            <person name="Finster K."/>
            <person name="Schramm A."/>
        </authorList>
    </citation>
    <scope>NUCLEOTIDE SEQUENCE [LARGE SCALE GENOMIC DNA]</scope>
    <source>
        <strain evidence="7 8">MEV2011</strain>
    </source>
</reference>
<name>A0A072NFT1_SCHAZ</name>
<feature type="domain" description="Calcineurin-like phosphoesterase" evidence="6">
    <location>
        <begin position="63"/>
        <end position="227"/>
    </location>
</feature>
<gene>
    <name evidence="7" type="ORF">M670_04236</name>
</gene>
<comment type="cofactor">
    <cofactor evidence="1">
        <name>a divalent metal cation</name>
        <dbReference type="ChEBI" id="CHEBI:60240"/>
    </cofactor>
</comment>
<dbReference type="CDD" id="cd07385">
    <property type="entry name" value="MPP_YkuE_C"/>
    <property type="match status" value="1"/>
</dbReference>
<keyword evidence="5" id="KW-1133">Transmembrane helix</keyword>